<reference evidence="3" key="1">
    <citation type="submission" date="2023-03" db="EMBL/GenBank/DDBJ databases">
        <title>Massive genome expansion in bonnet fungi (Mycena s.s.) driven by repeated elements and novel gene families across ecological guilds.</title>
        <authorList>
            <consortium name="Lawrence Berkeley National Laboratory"/>
            <person name="Harder C.B."/>
            <person name="Miyauchi S."/>
            <person name="Viragh M."/>
            <person name="Kuo A."/>
            <person name="Thoen E."/>
            <person name="Andreopoulos B."/>
            <person name="Lu D."/>
            <person name="Skrede I."/>
            <person name="Drula E."/>
            <person name="Henrissat B."/>
            <person name="Morin E."/>
            <person name="Kohler A."/>
            <person name="Barry K."/>
            <person name="LaButti K."/>
            <person name="Morin E."/>
            <person name="Salamov A."/>
            <person name="Lipzen A."/>
            <person name="Mereny Z."/>
            <person name="Hegedus B."/>
            <person name="Baldrian P."/>
            <person name="Stursova M."/>
            <person name="Weitz H."/>
            <person name="Taylor A."/>
            <person name="Grigoriev I.V."/>
            <person name="Nagy L.G."/>
            <person name="Martin F."/>
            <person name="Kauserud H."/>
        </authorList>
    </citation>
    <scope>NUCLEOTIDE SEQUENCE</scope>
    <source>
        <strain evidence="3">9284</strain>
    </source>
</reference>
<dbReference type="PROSITE" id="PS50097">
    <property type="entry name" value="BTB"/>
    <property type="match status" value="1"/>
</dbReference>
<organism evidence="3 4">
    <name type="scientific">Roridomyces roridus</name>
    <dbReference type="NCBI Taxonomy" id="1738132"/>
    <lineage>
        <taxon>Eukaryota</taxon>
        <taxon>Fungi</taxon>
        <taxon>Dikarya</taxon>
        <taxon>Basidiomycota</taxon>
        <taxon>Agaricomycotina</taxon>
        <taxon>Agaricomycetes</taxon>
        <taxon>Agaricomycetidae</taxon>
        <taxon>Agaricales</taxon>
        <taxon>Marasmiineae</taxon>
        <taxon>Mycenaceae</taxon>
        <taxon>Roridomyces</taxon>
    </lineage>
</organism>
<feature type="region of interest" description="Disordered" evidence="1">
    <location>
        <begin position="351"/>
        <end position="380"/>
    </location>
</feature>
<dbReference type="Proteomes" id="UP001221142">
    <property type="component" value="Unassembled WGS sequence"/>
</dbReference>
<protein>
    <recommendedName>
        <fullName evidence="2">BTB domain-containing protein</fullName>
    </recommendedName>
</protein>
<evidence type="ECO:0000313" key="3">
    <source>
        <dbReference type="EMBL" id="KAJ7610109.1"/>
    </source>
</evidence>
<feature type="domain" description="BTB" evidence="2">
    <location>
        <begin position="18"/>
        <end position="89"/>
    </location>
</feature>
<dbReference type="EMBL" id="JARKIF010000036">
    <property type="protein sequence ID" value="KAJ7610109.1"/>
    <property type="molecule type" value="Genomic_DNA"/>
</dbReference>
<sequence>MEEEKSLERVDALWFPDGNIIIRADNVLFRVFKGILAAHSPVFADLLAFPQPEDAESIEGCAVLQLDDSAADTMYFLKALFDYEFFAPYPAKTDFDAIHGVLRLGTKYRVEPLRRRALEHLASAHPPTLAGWDALCSTRLTFLGSPTLSTPTSPSSSVLTPTLTRSRPQRFAAGPSFDFEHLELPIITLARYAAADWILPTAFYRAIAALTSAEILDGIDYTGVHVEMERSDKLLCLDAEKVLLGDATSDILGFLWSPGVIPTCERTGVPVGGTPQGSNASAASSTTSLSSASATVTTTGAGGIGNSPGFAGMNPCTAARLAMRVTAERWRGDRLWPVAVAAKCPSASKASVSVDGEAAEDGGDENMRDREGEADGEEEGDARAIWGEEDFARLAPSVCAPCLAYMKTDWAERRARFWERLPAVFGLAGWEELGVMENVGRGR</sequence>
<gene>
    <name evidence="3" type="ORF">FB45DRAFT_336265</name>
</gene>
<evidence type="ECO:0000256" key="1">
    <source>
        <dbReference type="SAM" id="MobiDB-lite"/>
    </source>
</evidence>
<dbReference type="InterPro" id="IPR000210">
    <property type="entry name" value="BTB/POZ_dom"/>
</dbReference>
<evidence type="ECO:0000259" key="2">
    <source>
        <dbReference type="PROSITE" id="PS50097"/>
    </source>
</evidence>
<dbReference type="Gene3D" id="3.30.710.10">
    <property type="entry name" value="Potassium Channel Kv1.1, Chain A"/>
    <property type="match status" value="1"/>
</dbReference>
<evidence type="ECO:0000313" key="4">
    <source>
        <dbReference type="Proteomes" id="UP001221142"/>
    </source>
</evidence>
<dbReference type="AlphaFoldDB" id="A0AAD7B544"/>
<dbReference type="CDD" id="cd18186">
    <property type="entry name" value="BTB_POZ_ZBTB_KLHL-like"/>
    <property type="match status" value="1"/>
</dbReference>
<dbReference type="Pfam" id="PF00651">
    <property type="entry name" value="BTB"/>
    <property type="match status" value="1"/>
</dbReference>
<dbReference type="SMART" id="SM00225">
    <property type="entry name" value="BTB"/>
    <property type="match status" value="1"/>
</dbReference>
<accession>A0AAD7B544</accession>
<keyword evidence="4" id="KW-1185">Reference proteome</keyword>
<comment type="caution">
    <text evidence="3">The sequence shown here is derived from an EMBL/GenBank/DDBJ whole genome shotgun (WGS) entry which is preliminary data.</text>
</comment>
<dbReference type="InterPro" id="IPR011333">
    <property type="entry name" value="SKP1/BTB/POZ_sf"/>
</dbReference>
<dbReference type="SUPFAM" id="SSF54695">
    <property type="entry name" value="POZ domain"/>
    <property type="match status" value="1"/>
</dbReference>
<name>A0AAD7B544_9AGAR</name>
<proteinExistence type="predicted"/>